<keyword evidence="7" id="KW-1185">Reference proteome</keyword>
<dbReference type="InterPro" id="IPR011330">
    <property type="entry name" value="Glyco_hydro/deAcase_b/a-brl"/>
</dbReference>
<evidence type="ECO:0000256" key="1">
    <source>
        <dbReference type="ARBA" id="ARBA00004613"/>
    </source>
</evidence>
<feature type="transmembrane region" description="Helical" evidence="4">
    <location>
        <begin position="12"/>
        <end position="33"/>
    </location>
</feature>
<dbReference type="PANTHER" id="PTHR34216:SF3">
    <property type="entry name" value="POLY-BETA-1,6-N-ACETYL-D-GLUCOSAMINE N-DEACETYLASE"/>
    <property type="match status" value="1"/>
</dbReference>
<dbReference type="GO" id="GO:0016810">
    <property type="term" value="F:hydrolase activity, acting on carbon-nitrogen (but not peptide) bonds"/>
    <property type="evidence" value="ECO:0007669"/>
    <property type="project" value="InterPro"/>
</dbReference>
<evidence type="ECO:0000256" key="3">
    <source>
        <dbReference type="SAM" id="MobiDB-lite"/>
    </source>
</evidence>
<name>A0A7Y6MAQ9_9ACTN</name>
<comment type="caution">
    <text evidence="6">The sequence shown here is derived from an EMBL/GenBank/DDBJ whole genome shotgun (WGS) entry which is preliminary data.</text>
</comment>
<dbReference type="Gene3D" id="3.20.20.370">
    <property type="entry name" value="Glycoside hydrolase/deacetylase"/>
    <property type="match status" value="1"/>
</dbReference>
<dbReference type="SUPFAM" id="SSF88713">
    <property type="entry name" value="Glycoside hydrolase/deacetylase"/>
    <property type="match status" value="1"/>
</dbReference>
<keyword evidence="2" id="KW-0732">Signal</keyword>
<evidence type="ECO:0000259" key="5">
    <source>
        <dbReference type="PROSITE" id="PS51677"/>
    </source>
</evidence>
<reference evidence="6 7" key="1">
    <citation type="submission" date="2020-06" db="EMBL/GenBank/DDBJ databases">
        <authorList>
            <person name="Chanama M."/>
        </authorList>
    </citation>
    <scope>NUCLEOTIDE SEQUENCE [LARGE SCALE GENOMIC DNA]</scope>
    <source>
        <strain evidence="6 7">TBRC6557</strain>
    </source>
</reference>
<accession>A0A7Y6MAQ9</accession>
<feature type="compositionally biased region" description="Pro residues" evidence="3">
    <location>
        <begin position="52"/>
        <end position="71"/>
    </location>
</feature>
<dbReference type="PANTHER" id="PTHR34216">
    <property type="match status" value="1"/>
</dbReference>
<evidence type="ECO:0000313" key="7">
    <source>
        <dbReference type="Proteomes" id="UP000546126"/>
    </source>
</evidence>
<dbReference type="GO" id="GO:0005975">
    <property type="term" value="P:carbohydrate metabolic process"/>
    <property type="evidence" value="ECO:0007669"/>
    <property type="project" value="InterPro"/>
</dbReference>
<dbReference type="PROSITE" id="PS51677">
    <property type="entry name" value="NODB"/>
    <property type="match status" value="1"/>
</dbReference>
<keyword evidence="4" id="KW-0812">Transmembrane</keyword>
<gene>
    <name evidence="6" type="ORF">HT134_06275</name>
</gene>
<dbReference type="GO" id="GO:0005576">
    <property type="term" value="C:extracellular region"/>
    <property type="evidence" value="ECO:0007669"/>
    <property type="project" value="UniProtKB-SubCell"/>
</dbReference>
<dbReference type="Proteomes" id="UP000546126">
    <property type="component" value="Unassembled WGS sequence"/>
</dbReference>
<protein>
    <submittedName>
        <fullName evidence="6">Polysaccharide deacetylase family protein</fullName>
    </submittedName>
</protein>
<evidence type="ECO:0000313" key="6">
    <source>
        <dbReference type="EMBL" id="NUW39739.1"/>
    </source>
</evidence>
<evidence type="ECO:0000256" key="4">
    <source>
        <dbReference type="SAM" id="Phobius"/>
    </source>
</evidence>
<sequence>MRSASSLPPVVGPLIGVANVVVVAVAIVGLTVVPSSGEPVPRPQAALAAPPTAKPPHDPAPPQGTPSPGPSASPAGQPPGVAATPEFARQVKANEAGVVPVLMYHRIIKKRYASIDRTPEQLRKELEGLAKRGYVPITAAEFVAGDIRVPAGKFPVVLTFDDGHESHFRLDASGNPAPDTAAGVILDVARRYPSFRPTATFWVNQEPFGLRDEASQAAAVRWLVGHGFEVANHTWSHPNLGVLPKKTVQKQIVKVQRMLEKLGAGTPRTLALPFGVAPHPRQLARKGTWDGTRYDFTGVFLAGAEPSVSPYAKLFRPGAIQRIQSNGKKGECRKWCSQYWLEWLDKHPGDRYVSDGDPGRISIPSRLQGNIDAKWRGRVNAY</sequence>
<feature type="domain" description="NodB homology" evidence="5">
    <location>
        <begin position="154"/>
        <end position="382"/>
    </location>
</feature>
<comment type="subcellular location">
    <subcellularLocation>
        <location evidence="1">Secreted</location>
    </subcellularLocation>
</comment>
<dbReference type="Pfam" id="PF01522">
    <property type="entry name" value="Polysacc_deac_1"/>
    <property type="match status" value="1"/>
</dbReference>
<dbReference type="InterPro" id="IPR002509">
    <property type="entry name" value="NODB_dom"/>
</dbReference>
<dbReference type="InterPro" id="IPR051398">
    <property type="entry name" value="Polysacch_Deacetylase"/>
</dbReference>
<feature type="region of interest" description="Disordered" evidence="3">
    <location>
        <begin position="37"/>
        <end position="82"/>
    </location>
</feature>
<organism evidence="6 7">
    <name type="scientific">Nonomuraea rhodomycinica</name>
    <dbReference type="NCBI Taxonomy" id="1712872"/>
    <lineage>
        <taxon>Bacteria</taxon>
        <taxon>Bacillati</taxon>
        <taxon>Actinomycetota</taxon>
        <taxon>Actinomycetes</taxon>
        <taxon>Streptosporangiales</taxon>
        <taxon>Streptosporangiaceae</taxon>
        <taxon>Nonomuraea</taxon>
    </lineage>
</organism>
<keyword evidence="4" id="KW-0472">Membrane</keyword>
<evidence type="ECO:0000256" key="2">
    <source>
        <dbReference type="ARBA" id="ARBA00022729"/>
    </source>
</evidence>
<dbReference type="AlphaFoldDB" id="A0A7Y6MAQ9"/>
<keyword evidence="4" id="KW-1133">Transmembrane helix</keyword>
<proteinExistence type="predicted"/>
<dbReference type="EMBL" id="JABWGO010000001">
    <property type="protein sequence ID" value="NUW39739.1"/>
    <property type="molecule type" value="Genomic_DNA"/>
</dbReference>